<dbReference type="EMBL" id="CP158299">
    <property type="protein sequence ID" value="XBV86572.1"/>
    <property type="molecule type" value="Genomic_DNA"/>
</dbReference>
<dbReference type="KEGG" id="dsc:ABOD76_09765"/>
<dbReference type="PROSITE" id="PS51186">
    <property type="entry name" value="GNAT"/>
    <property type="match status" value="1"/>
</dbReference>
<dbReference type="AlphaFoldDB" id="A0AAU7UD90"/>
<dbReference type="InterPro" id="IPR051531">
    <property type="entry name" value="N-acetyltransferase"/>
</dbReference>
<accession>A0AAU7UD90</accession>
<gene>
    <name evidence="2" type="ORF">ABOD76_09765</name>
</gene>
<dbReference type="InterPro" id="IPR016181">
    <property type="entry name" value="Acyl_CoA_acyltransferase"/>
</dbReference>
<dbReference type="Gene3D" id="3.40.630.30">
    <property type="match status" value="1"/>
</dbReference>
<proteinExistence type="predicted"/>
<reference evidence="2" key="1">
    <citation type="submission" date="2024-06" db="EMBL/GenBank/DDBJ databases">
        <title>Draft Genome Sequence of Deinococcus sonorensis Type Strain KR-87, a Biofilm Producing Representative of the Genus Deinococcus.</title>
        <authorList>
            <person name="Boren L.S."/>
            <person name="Grosso R.A."/>
            <person name="Hugenberg-Cox A.N."/>
            <person name="Hill J.T.E."/>
            <person name="Albert C.M."/>
            <person name="Tuohy J.M."/>
        </authorList>
    </citation>
    <scope>NUCLEOTIDE SEQUENCE</scope>
    <source>
        <strain evidence="2">KR-87</strain>
    </source>
</reference>
<dbReference type="GO" id="GO:0016747">
    <property type="term" value="F:acyltransferase activity, transferring groups other than amino-acyl groups"/>
    <property type="evidence" value="ECO:0007669"/>
    <property type="project" value="InterPro"/>
</dbReference>
<dbReference type="SUPFAM" id="SSF55729">
    <property type="entry name" value="Acyl-CoA N-acyltransferases (Nat)"/>
    <property type="match status" value="1"/>
</dbReference>
<dbReference type="RefSeq" id="WP_350244644.1">
    <property type="nucleotide sequence ID" value="NZ_CP158299.1"/>
</dbReference>
<dbReference type="PANTHER" id="PTHR43792">
    <property type="entry name" value="GNAT FAMILY, PUTATIVE (AFU_ORTHOLOGUE AFUA_3G00765)-RELATED-RELATED"/>
    <property type="match status" value="1"/>
</dbReference>
<dbReference type="PANTHER" id="PTHR43792:SF13">
    <property type="entry name" value="ACETYLTRANSFERASE"/>
    <property type="match status" value="1"/>
</dbReference>
<protein>
    <submittedName>
        <fullName evidence="2">GNAT family N-acetyltransferase</fullName>
    </submittedName>
</protein>
<organism evidence="2">
    <name type="scientific">Deinococcus sonorensis KR-87</name>
    <dbReference type="NCBI Taxonomy" id="694439"/>
    <lineage>
        <taxon>Bacteria</taxon>
        <taxon>Thermotogati</taxon>
        <taxon>Deinococcota</taxon>
        <taxon>Deinococci</taxon>
        <taxon>Deinococcales</taxon>
        <taxon>Deinococcaceae</taxon>
        <taxon>Deinococcus</taxon>
    </lineage>
</organism>
<sequence length="180" mass="20081">MTLTTPRLWLLPLPTRIMRERLIHDDFTAELDGPQGPLQVHYPPQWPGAVLPLFASRLHTQPEHGDPWSYTAVRREDGRAIGQLSGKGGPDAEGRLEIGYGFNAEVWGHGYATEAVGAMVQAFRQRPEVQQIWAQTATHNRASARVLEKLGFIQTGQSFDLEDGPLLVWTLPYTRLSATS</sequence>
<evidence type="ECO:0000259" key="1">
    <source>
        <dbReference type="PROSITE" id="PS51186"/>
    </source>
</evidence>
<dbReference type="Pfam" id="PF13302">
    <property type="entry name" value="Acetyltransf_3"/>
    <property type="match status" value="1"/>
</dbReference>
<evidence type="ECO:0000313" key="2">
    <source>
        <dbReference type="EMBL" id="XBV86572.1"/>
    </source>
</evidence>
<dbReference type="InterPro" id="IPR000182">
    <property type="entry name" value="GNAT_dom"/>
</dbReference>
<feature type="domain" description="N-acetyltransferase" evidence="1">
    <location>
        <begin position="21"/>
        <end position="174"/>
    </location>
</feature>
<name>A0AAU7UD90_9DEIO</name>